<name>A0ABQ0LN17_MYCCL</name>
<evidence type="ECO:0000256" key="1">
    <source>
        <dbReference type="SAM" id="MobiDB-lite"/>
    </source>
</evidence>
<dbReference type="Proteomes" id="UP000815677">
    <property type="component" value="Unassembled WGS sequence"/>
</dbReference>
<evidence type="ECO:0000313" key="3">
    <source>
        <dbReference type="Proteomes" id="UP000815677"/>
    </source>
</evidence>
<sequence length="484" mass="52679">MSPRQSISTPENPASESAVEELETADTALHHAARAASIVCAYPPSGSSSPVYFSCKSARAGMAPNSLCRSVSSKLRGMPMYQRFRSVSLGNSTSAASSVEAPKLNPGANACSAAVVAARLPATVCGVSTLMKSFQTRLSGFHRRIFSVLSDSWIFSTRSRKNGSQSCSVKSPKSVPGANISSGSVVIGSAVIWVRSRASMTHLGGGSSGSKSTGRVGGPPAGYPSRQRCTTRAAFGRIRDRMLQRLRPVNPRVDFVLDEHLREVVRNGEEDELREWSVADRHPLRVDEADGMAWREREDQVQRRNTWKVVDEWVGGVSREFPERWRTSSSGNLSPSAIPMTTGQQFCGAMIVNLATLHKTGLMTSKRNSSNESTREQLLEQRVPPKLEKIVLGNAEHRPQMNVAERGSAPLSAHHCTDDRFAREAVGITEYFDQELEGELLDEWEFLVCCGTSVGGGRFQVELVGGDAGLVRSSLSLRQNKNIR</sequence>
<gene>
    <name evidence="2" type="ORF">MCHLO_09519</name>
</gene>
<reference evidence="2" key="1">
    <citation type="submission" date="2014-09" db="EMBL/GenBank/DDBJ databases">
        <title>Genome sequence of the luminous mushroom Mycena chlorophos for searching fungal bioluminescence genes.</title>
        <authorList>
            <person name="Tanaka Y."/>
            <person name="Kasuga D."/>
            <person name="Oba Y."/>
            <person name="Hase S."/>
            <person name="Sato K."/>
            <person name="Oba Y."/>
            <person name="Sakakibara Y."/>
        </authorList>
    </citation>
    <scope>NUCLEOTIDE SEQUENCE</scope>
</reference>
<feature type="region of interest" description="Disordered" evidence="1">
    <location>
        <begin position="203"/>
        <end position="228"/>
    </location>
</feature>
<evidence type="ECO:0000313" key="2">
    <source>
        <dbReference type="EMBL" id="GAT52470.1"/>
    </source>
</evidence>
<dbReference type="EMBL" id="DF847781">
    <property type="protein sequence ID" value="GAT52470.1"/>
    <property type="molecule type" value="Genomic_DNA"/>
</dbReference>
<proteinExistence type="predicted"/>
<protein>
    <submittedName>
        <fullName evidence="2">Uncharacterized protein</fullName>
    </submittedName>
</protein>
<keyword evidence="3" id="KW-1185">Reference proteome</keyword>
<accession>A0ABQ0LN17</accession>
<organism evidence="2 3">
    <name type="scientific">Mycena chlorophos</name>
    <name type="common">Agaric fungus</name>
    <name type="synonym">Agaricus chlorophos</name>
    <dbReference type="NCBI Taxonomy" id="658473"/>
    <lineage>
        <taxon>Eukaryota</taxon>
        <taxon>Fungi</taxon>
        <taxon>Dikarya</taxon>
        <taxon>Basidiomycota</taxon>
        <taxon>Agaricomycotina</taxon>
        <taxon>Agaricomycetes</taxon>
        <taxon>Agaricomycetidae</taxon>
        <taxon>Agaricales</taxon>
        <taxon>Marasmiineae</taxon>
        <taxon>Mycenaceae</taxon>
        <taxon>Mycena</taxon>
    </lineage>
</organism>